<dbReference type="Pfam" id="PF00593">
    <property type="entry name" value="TonB_dep_Rec_b-barrel"/>
    <property type="match status" value="1"/>
</dbReference>
<evidence type="ECO:0000313" key="21">
    <source>
        <dbReference type="Proteomes" id="UP000264310"/>
    </source>
</evidence>
<dbReference type="PANTHER" id="PTHR32552:SF68">
    <property type="entry name" value="FERRICHROME OUTER MEMBRANE TRANSPORTER_PHAGE RECEPTOR"/>
    <property type="match status" value="1"/>
</dbReference>
<dbReference type="CDD" id="cd01347">
    <property type="entry name" value="ligand_gated_channel"/>
    <property type="match status" value="1"/>
</dbReference>
<keyword evidence="4 14" id="KW-1134">Transmembrane beta strand</keyword>
<evidence type="ECO:0000256" key="2">
    <source>
        <dbReference type="ARBA" id="ARBA00009810"/>
    </source>
</evidence>
<dbReference type="GO" id="GO:0015891">
    <property type="term" value="P:siderophore transport"/>
    <property type="evidence" value="ECO:0007669"/>
    <property type="project" value="InterPro"/>
</dbReference>
<dbReference type="NCBIfam" id="TIGR01783">
    <property type="entry name" value="TonB-siderophor"/>
    <property type="match status" value="1"/>
</dbReference>
<dbReference type="GO" id="GO:0009279">
    <property type="term" value="C:cell outer membrane"/>
    <property type="evidence" value="ECO:0007669"/>
    <property type="project" value="UniProtKB-SubCell"/>
</dbReference>
<evidence type="ECO:0000259" key="19">
    <source>
        <dbReference type="Pfam" id="PF07715"/>
    </source>
</evidence>
<comment type="caution">
    <text evidence="20">The sequence shown here is derived from an EMBL/GenBank/DDBJ whole genome shotgun (WGS) entry which is preliminary data.</text>
</comment>
<evidence type="ECO:0000256" key="5">
    <source>
        <dbReference type="ARBA" id="ARBA00022496"/>
    </source>
</evidence>
<feature type="domain" description="TonB-dependent receptor-like beta-barrel" evidence="18">
    <location>
        <begin position="278"/>
        <end position="716"/>
    </location>
</feature>
<evidence type="ECO:0000256" key="9">
    <source>
        <dbReference type="ARBA" id="ARBA00023065"/>
    </source>
</evidence>
<keyword evidence="8" id="KW-0408">Iron</keyword>
<accession>A0A371X2Q2</accession>
<dbReference type="InterPro" id="IPR036942">
    <property type="entry name" value="Beta-barrel_TonB_sf"/>
</dbReference>
<comment type="subcellular location">
    <subcellularLocation>
        <location evidence="1 14">Cell outer membrane</location>
        <topology evidence="1 14">Multi-pass membrane protein</topology>
    </subcellularLocation>
</comment>
<feature type="chain" id="PRO_5016645934" evidence="17">
    <location>
        <begin position="43"/>
        <end position="747"/>
    </location>
</feature>
<dbReference type="GO" id="GO:0038023">
    <property type="term" value="F:signaling receptor activity"/>
    <property type="evidence" value="ECO:0007669"/>
    <property type="project" value="InterPro"/>
</dbReference>
<dbReference type="InterPro" id="IPR039426">
    <property type="entry name" value="TonB-dep_rcpt-like"/>
</dbReference>
<gene>
    <name evidence="20" type="ORF">DYI37_10830</name>
</gene>
<keyword evidence="9" id="KW-0406">Ion transport</keyword>
<comment type="similarity">
    <text evidence="2 14 15">Belongs to the TonB-dependent receptor family.</text>
</comment>
<protein>
    <submittedName>
        <fullName evidence="20">TonB-dependent siderophore receptor</fullName>
    </submittedName>
</protein>
<keyword evidence="13 14" id="KW-0998">Cell outer membrane</keyword>
<keyword evidence="6 14" id="KW-0812">Transmembrane</keyword>
<dbReference type="EMBL" id="QURL01000004">
    <property type="protein sequence ID" value="RFC63507.1"/>
    <property type="molecule type" value="Genomic_DNA"/>
</dbReference>
<evidence type="ECO:0000256" key="6">
    <source>
        <dbReference type="ARBA" id="ARBA00022692"/>
    </source>
</evidence>
<organism evidence="20 21">
    <name type="scientific">Fulvimarina endophytica</name>
    <dbReference type="NCBI Taxonomy" id="2293836"/>
    <lineage>
        <taxon>Bacteria</taxon>
        <taxon>Pseudomonadati</taxon>
        <taxon>Pseudomonadota</taxon>
        <taxon>Alphaproteobacteria</taxon>
        <taxon>Hyphomicrobiales</taxon>
        <taxon>Aurantimonadaceae</taxon>
        <taxon>Fulvimarina</taxon>
    </lineage>
</organism>
<evidence type="ECO:0000256" key="15">
    <source>
        <dbReference type="RuleBase" id="RU003357"/>
    </source>
</evidence>
<keyword evidence="11 14" id="KW-0472">Membrane</keyword>
<evidence type="ECO:0000256" key="13">
    <source>
        <dbReference type="ARBA" id="ARBA00023237"/>
    </source>
</evidence>
<evidence type="ECO:0000256" key="3">
    <source>
        <dbReference type="ARBA" id="ARBA00022448"/>
    </source>
</evidence>
<reference evidence="20 21" key="1">
    <citation type="submission" date="2018-08" db="EMBL/GenBank/DDBJ databases">
        <title>Fulvimarina sp. 85, whole genome shotgun sequence.</title>
        <authorList>
            <person name="Tuo L."/>
        </authorList>
    </citation>
    <scope>NUCLEOTIDE SEQUENCE [LARGE SCALE GENOMIC DNA]</scope>
    <source>
        <strain evidence="20 21">85</strain>
    </source>
</reference>
<evidence type="ECO:0000256" key="11">
    <source>
        <dbReference type="ARBA" id="ARBA00023136"/>
    </source>
</evidence>
<dbReference type="OrthoDB" id="9760333at2"/>
<feature type="domain" description="TonB-dependent receptor plug" evidence="19">
    <location>
        <begin position="102"/>
        <end position="205"/>
    </location>
</feature>
<feature type="compositionally biased region" description="Low complexity" evidence="16">
    <location>
        <begin position="60"/>
        <end position="70"/>
    </location>
</feature>
<feature type="region of interest" description="Disordered" evidence="16">
    <location>
        <begin position="60"/>
        <end position="82"/>
    </location>
</feature>
<evidence type="ECO:0000256" key="7">
    <source>
        <dbReference type="ARBA" id="ARBA00022729"/>
    </source>
</evidence>
<evidence type="ECO:0000313" key="20">
    <source>
        <dbReference type="EMBL" id="RFC63507.1"/>
    </source>
</evidence>
<keyword evidence="5" id="KW-0410">Iron transport</keyword>
<dbReference type="InterPro" id="IPR000531">
    <property type="entry name" value="Beta-barrel_TonB"/>
</dbReference>
<dbReference type="SUPFAM" id="SSF56935">
    <property type="entry name" value="Porins"/>
    <property type="match status" value="1"/>
</dbReference>
<evidence type="ECO:0000256" key="17">
    <source>
        <dbReference type="SAM" id="SignalP"/>
    </source>
</evidence>
<evidence type="ECO:0000256" key="1">
    <source>
        <dbReference type="ARBA" id="ARBA00004571"/>
    </source>
</evidence>
<dbReference type="Gene3D" id="2.40.170.20">
    <property type="entry name" value="TonB-dependent receptor, beta-barrel domain"/>
    <property type="match status" value="1"/>
</dbReference>
<dbReference type="InterPro" id="IPR012910">
    <property type="entry name" value="Plug_dom"/>
</dbReference>
<keyword evidence="10 15" id="KW-0798">TonB box</keyword>
<keyword evidence="3 14" id="KW-0813">Transport</keyword>
<evidence type="ECO:0000256" key="16">
    <source>
        <dbReference type="SAM" id="MobiDB-lite"/>
    </source>
</evidence>
<dbReference type="Pfam" id="PF07715">
    <property type="entry name" value="Plug"/>
    <property type="match status" value="1"/>
</dbReference>
<evidence type="ECO:0000256" key="14">
    <source>
        <dbReference type="PROSITE-ProRule" id="PRU01360"/>
    </source>
</evidence>
<evidence type="ECO:0000256" key="4">
    <source>
        <dbReference type="ARBA" id="ARBA00022452"/>
    </source>
</evidence>
<keyword evidence="7 17" id="KW-0732">Signal</keyword>
<evidence type="ECO:0000256" key="8">
    <source>
        <dbReference type="ARBA" id="ARBA00023004"/>
    </source>
</evidence>
<dbReference type="Proteomes" id="UP000264310">
    <property type="component" value="Unassembled WGS sequence"/>
</dbReference>
<dbReference type="Gene3D" id="2.170.130.10">
    <property type="entry name" value="TonB-dependent receptor, plug domain"/>
    <property type="match status" value="1"/>
</dbReference>
<name>A0A371X2Q2_9HYPH</name>
<proteinExistence type="inferred from homology"/>
<evidence type="ECO:0000256" key="10">
    <source>
        <dbReference type="ARBA" id="ARBA00023077"/>
    </source>
</evidence>
<keyword evidence="21" id="KW-1185">Reference proteome</keyword>
<feature type="signal peptide" evidence="17">
    <location>
        <begin position="1"/>
        <end position="42"/>
    </location>
</feature>
<dbReference type="GO" id="GO:0015344">
    <property type="term" value="F:siderophore uptake transmembrane transporter activity"/>
    <property type="evidence" value="ECO:0007669"/>
    <property type="project" value="TreeGrafter"/>
</dbReference>
<dbReference type="InterPro" id="IPR010105">
    <property type="entry name" value="TonB_sidphr_rcpt"/>
</dbReference>
<dbReference type="InterPro" id="IPR037066">
    <property type="entry name" value="Plug_dom_sf"/>
</dbReference>
<keyword evidence="12 20" id="KW-0675">Receptor</keyword>
<evidence type="ECO:0000256" key="12">
    <source>
        <dbReference type="ARBA" id="ARBA00023170"/>
    </source>
</evidence>
<dbReference type="AlphaFoldDB" id="A0A371X2Q2"/>
<dbReference type="PROSITE" id="PS52016">
    <property type="entry name" value="TONB_DEPENDENT_REC_3"/>
    <property type="match status" value="1"/>
</dbReference>
<dbReference type="RefSeq" id="WP_116683238.1">
    <property type="nucleotide sequence ID" value="NZ_QURL01000004.1"/>
</dbReference>
<evidence type="ECO:0000259" key="18">
    <source>
        <dbReference type="Pfam" id="PF00593"/>
    </source>
</evidence>
<dbReference type="PANTHER" id="PTHR32552">
    <property type="entry name" value="FERRICHROME IRON RECEPTOR-RELATED"/>
    <property type="match status" value="1"/>
</dbReference>
<sequence>MLPSLPGDPSSTGIVRLRRHLHLTTAALAAFSAAFSAGAAFAQGTIQLDQVVVEADAQSAPASSGPVSPAGETSARGVANPGPVDGYVAENATAGSKLATPIKEIPQVVTVTGREELDDLGVLQVDEALRYSPGVFASPFGADSDTDWGFIRGFQTTQTGFFLDGLPLFQYAFASIIIDPFILDRVEVLNGPGSALYGAASAGGIVNLSSKRADGERIRYMETGITDEPKGYVGFDLGDRFSLASPWSYRLTGRVLGGDDDVDYADQFRGVIMPQLHYEGEDTRADLYAIYQRDDSKHTNGFLPYAGTVVDAPYGRVPNDLFVSEPGPDDLKANQTLLGYEIEHDVNDVLTLRSNGRYANIQREEYQIYPFDLDQTDRVLSRGAFGHDTEADLVTLDNQAILTFGTGVFDHRLLVGAEYRYYGVDQVQASNFATIPDLDPINPVYGKPLPALFAPYLDETVDLNSLGLYAQDQIRFGRAILTLNGRYDSLWTDRDDRTSFGNDYDNHEDAFSGRAALGYEIADGLVPYISASSFFEPQIGTNTLGNPVGAQDGEQYEAGVKWAPTGLDAVFTAAVFDLTRRNTLQSRFVGGAFINEARGQVNSQGIELDARVGLADGLDLVANFTTYDIEIEKDANPLFVGNRPFVVPETFASAFLNYRVESGMLEGVELGGGVRYVGKSYADNLNEFEVPDVTLVDARIAYEKEDWGVSLNVNNLFDEDYVSSCQETTACYYGEGRRGLLKAHFNF</sequence>